<evidence type="ECO:0000313" key="4">
    <source>
        <dbReference type="EMBL" id="AFU97635.1"/>
    </source>
</evidence>
<dbReference type="PANTHER" id="PTHR38772">
    <property type="match status" value="1"/>
</dbReference>
<dbReference type="HOGENOM" id="CLU_063050_1_0_6"/>
<dbReference type="eggNOG" id="COG3081">
    <property type="taxonomic scope" value="Bacteria"/>
</dbReference>
<dbReference type="GO" id="GO:0003727">
    <property type="term" value="F:single-stranded RNA binding"/>
    <property type="evidence" value="ECO:0007669"/>
    <property type="project" value="TreeGrafter"/>
</dbReference>
<dbReference type="InterPro" id="IPR007358">
    <property type="entry name" value="Nucleoid_associated_NdpA"/>
</dbReference>
<evidence type="ECO:0000256" key="2">
    <source>
        <dbReference type="ARBA" id="ARBA00009035"/>
    </source>
</evidence>
<dbReference type="GO" id="GO:0043590">
    <property type="term" value="C:bacterial nucleoid"/>
    <property type="evidence" value="ECO:0007669"/>
    <property type="project" value="TreeGrafter"/>
</dbReference>
<dbReference type="Proteomes" id="UP000000466">
    <property type="component" value="Chromosome"/>
</dbReference>
<evidence type="ECO:0000313" key="5">
    <source>
        <dbReference type="Proteomes" id="UP000000466"/>
    </source>
</evidence>
<protein>
    <submittedName>
        <fullName evidence="4">Nucleoid-associated protein NdpA superfamily</fullName>
    </submittedName>
</protein>
<dbReference type="OrthoDB" id="9131762at2"/>
<reference evidence="4 5" key="1">
    <citation type="journal article" date="2013" name="Genome Announc.">
        <title>Complete genome sequence of Simiduia agarivorans SA1(T), a marine bacterium able to degrade a variety of polysaccharides.</title>
        <authorList>
            <person name="Lin S.Y."/>
            <person name="Shieh W.Y."/>
            <person name="Chen J.S."/>
            <person name="Tang S.L."/>
        </authorList>
    </citation>
    <scope>NUCLEOTIDE SEQUENCE [LARGE SCALE GENOMIC DNA]</scope>
    <source>
        <strain evidence="5">DSM 21679 / JCM 13881 / BCRC 17597 / SA1</strain>
    </source>
</reference>
<evidence type="ECO:0000256" key="1">
    <source>
        <dbReference type="ARBA" id="ARBA00004453"/>
    </source>
</evidence>
<evidence type="ECO:0000256" key="3">
    <source>
        <dbReference type="ARBA" id="ARBA00022490"/>
    </source>
</evidence>
<dbReference type="KEGG" id="saga:M5M_02080"/>
<keyword evidence="3" id="KW-0963">Cytoplasm</keyword>
<dbReference type="STRING" id="1117647.M5M_02080"/>
<dbReference type="GO" id="GO:0003690">
    <property type="term" value="F:double-stranded DNA binding"/>
    <property type="evidence" value="ECO:0007669"/>
    <property type="project" value="TreeGrafter"/>
</dbReference>
<comment type="similarity">
    <text evidence="2">Belongs to the YejK family.</text>
</comment>
<dbReference type="EMBL" id="CP003746">
    <property type="protein sequence ID" value="AFU97635.1"/>
    <property type="molecule type" value="Genomic_DNA"/>
</dbReference>
<name>K4KHG6_SIMAS</name>
<dbReference type="AlphaFoldDB" id="K4KHG6"/>
<sequence length="335" mass="36807">MTINAVSLLRFKTDGDNTSFQARPEAHPVTGLVQALGQELKLAFIGKAGKQFGFFSSDTGACPFPALLRDYLEGRQGFESLAKRYAEQLQLALAQSDAQYDGYVLLIHETLADMDHVYIYLVQHEGGLWIDSSMTIAESKLVDVRGLRAGIKVDVPAFLAQSTEPYLAQLKARGDKALADAFEMACGFVDPVDNAAQTSAFLQLVERYSANLEQERAVACRKRAAEYCIEQDKVGNAVDIANLSEELDEESPAAFEQFVHSAAPDAPAHFFADRKQVRQFVRISGRSDNLSLSFSSECLGQTIVYDSGTDTLLVKDIPSALKARLIKFMKESQEG</sequence>
<dbReference type="PANTHER" id="PTHR38772:SF1">
    <property type="entry name" value="NUCLEOID-ASSOCIATED PROTEIN YEJK"/>
    <property type="match status" value="1"/>
</dbReference>
<keyword evidence="5" id="KW-1185">Reference proteome</keyword>
<comment type="subcellular location">
    <subcellularLocation>
        <location evidence="1">Cytoplasm</location>
        <location evidence="1">Nucleoid</location>
    </subcellularLocation>
</comment>
<accession>K4KHG6</accession>
<dbReference type="RefSeq" id="WP_015045808.1">
    <property type="nucleotide sequence ID" value="NC_018868.3"/>
</dbReference>
<dbReference type="Pfam" id="PF04245">
    <property type="entry name" value="NA37"/>
    <property type="match status" value="1"/>
</dbReference>
<gene>
    <name evidence="4" type="ordered locus">M5M_02080</name>
</gene>
<organism evidence="4 5">
    <name type="scientific">Simiduia agarivorans (strain DSM 21679 / JCM 13881 / BCRC 17597 / SA1)</name>
    <dbReference type="NCBI Taxonomy" id="1117647"/>
    <lineage>
        <taxon>Bacteria</taxon>
        <taxon>Pseudomonadati</taxon>
        <taxon>Pseudomonadota</taxon>
        <taxon>Gammaproteobacteria</taxon>
        <taxon>Cellvibrionales</taxon>
        <taxon>Cellvibrionaceae</taxon>
        <taxon>Simiduia</taxon>
    </lineage>
</organism>
<proteinExistence type="inferred from homology"/>